<dbReference type="InterPro" id="IPR003593">
    <property type="entry name" value="AAA+_ATPase"/>
</dbReference>
<name>A0A0F9SI60_9ZZZZ</name>
<reference evidence="3" key="1">
    <citation type="journal article" date="2015" name="Nature">
        <title>Complex archaea that bridge the gap between prokaryotes and eukaryotes.</title>
        <authorList>
            <person name="Spang A."/>
            <person name="Saw J.H."/>
            <person name="Jorgensen S.L."/>
            <person name="Zaremba-Niedzwiedzka K."/>
            <person name="Martijn J."/>
            <person name="Lind A.E."/>
            <person name="van Eijk R."/>
            <person name="Schleper C."/>
            <person name="Guy L."/>
            <person name="Ettema T.J."/>
        </authorList>
    </citation>
    <scope>NUCLEOTIDE SEQUENCE</scope>
</reference>
<dbReference type="PANTHER" id="PTHR30486">
    <property type="entry name" value="TWITCHING MOTILITY PROTEIN PILT"/>
    <property type="match status" value="1"/>
</dbReference>
<accession>A0A0F9SI60</accession>
<dbReference type="PROSITE" id="PS00662">
    <property type="entry name" value="T2SP_E"/>
    <property type="match status" value="1"/>
</dbReference>
<dbReference type="InterPro" id="IPR001482">
    <property type="entry name" value="T2SS/T4SS_dom"/>
</dbReference>
<comment type="similarity">
    <text evidence="1">Belongs to the GSP E family.</text>
</comment>
<dbReference type="Gene3D" id="3.30.450.90">
    <property type="match status" value="1"/>
</dbReference>
<feature type="domain" description="Bacterial type II secretion system protein E" evidence="2">
    <location>
        <begin position="203"/>
        <end position="217"/>
    </location>
</feature>
<organism evidence="3">
    <name type="scientific">marine sediment metagenome</name>
    <dbReference type="NCBI Taxonomy" id="412755"/>
    <lineage>
        <taxon>unclassified sequences</taxon>
        <taxon>metagenomes</taxon>
        <taxon>ecological metagenomes</taxon>
    </lineage>
</organism>
<gene>
    <name evidence="3" type="ORF">LCGC14_0848240</name>
</gene>
<dbReference type="InterPro" id="IPR027417">
    <property type="entry name" value="P-loop_NTPase"/>
</dbReference>
<dbReference type="EMBL" id="LAZR01002516">
    <property type="protein sequence ID" value="KKN29023.1"/>
    <property type="molecule type" value="Genomic_DNA"/>
</dbReference>
<dbReference type="InterPro" id="IPR050921">
    <property type="entry name" value="T4SS_GSP_E_ATPase"/>
</dbReference>
<protein>
    <recommendedName>
        <fullName evidence="2">Bacterial type II secretion system protein E domain-containing protein</fullName>
    </recommendedName>
</protein>
<dbReference type="InterPro" id="IPR006321">
    <property type="entry name" value="PilT/PilU"/>
</dbReference>
<dbReference type="NCBIfam" id="TIGR01420">
    <property type="entry name" value="pilT_fam"/>
    <property type="match status" value="1"/>
</dbReference>
<sequence length="361" mass="39414">MAELTKEQAKTELDRLLKEMVSKGGSDLHLKVGQPPIVRVNGSLVKLEETQLTAESVKNLTTSILTREQVSEFEQEKELDMAYSIPGTARFRVNYFNQIGFTGAVYRAIPFEIKSADELGLPESILKFCNLPRGLVLVTGPTGSGKSTTLAALIDQINSDSRRHIITVEDPIEFLHNDKKSAINQRELGGDTNSFADALKHVLRQNPDVILVGELRDLETMSLAITAAETGSLVFATLHTIDAAQTIDRMIDVFPPDQQDQVRMQLSTCLQAVVSQTLVPLKTNEGRVVATEVLVANSGVRNAIRSGKTHQVYSLIQTGAADGMKLLDKSLEALVEQGLVTYEQALAKSSNPSEFKQGVAL</sequence>
<proteinExistence type="inferred from homology"/>
<dbReference type="AlphaFoldDB" id="A0A0F9SI60"/>
<dbReference type="SUPFAM" id="SSF52540">
    <property type="entry name" value="P-loop containing nucleoside triphosphate hydrolases"/>
    <property type="match status" value="1"/>
</dbReference>
<dbReference type="CDD" id="cd01131">
    <property type="entry name" value="PilT"/>
    <property type="match status" value="1"/>
</dbReference>
<evidence type="ECO:0000256" key="1">
    <source>
        <dbReference type="ARBA" id="ARBA00006611"/>
    </source>
</evidence>
<dbReference type="Gene3D" id="3.40.50.300">
    <property type="entry name" value="P-loop containing nucleotide triphosphate hydrolases"/>
    <property type="match status" value="1"/>
</dbReference>
<comment type="caution">
    <text evidence="3">The sequence shown here is derived from an EMBL/GenBank/DDBJ whole genome shotgun (WGS) entry which is preliminary data.</text>
</comment>
<dbReference type="PANTHER" id="PTHR30486:SF16">
    <property type="entry name" value="TWITCHING MOTILITY PROTEIN PILT"/>
    <property type="match status" value="1"/>
</dbReference>
<evidence type="ECO:0000313" key="3">
    <source>
        <dbReference type="EMBL" id="KKN29023.1"/>
    </source>
</evidence>
<dbReference type="GO" id="GO:0016887">
    <property type="term" value="F:ATP hydrolysis activity"/>
    <property type="evidence" value="ECO:0007669"/>
    <property type="project" value="InterPro"/>
</dbReference>
<dbReference type="GO" id="GO:0005524">
    <property type="term" value="F:ATP binding"/>
    <property type="evidence" value="ECO:0007669"/>
    <property type="project" value="InterPro"/>
</dbReference>
<dbReference type="Pfam" id="PF00437">
    <property type="entry name" value="T2SSE"/>
    <property type="match status" value="1"/>
</dbReference>
<evidence type="ECO:0000259" key="2">
    <source>
        <dbReference type="PROSITE" id="PS00662"/>
    </source>
</evidence>
<dbReference type="SMART" id="SM00382">
    <property type="entry name" value="AAA"/>
    <property type="match status" value="1"/>
</dbReference>